<accession>A0A9Q3F877</accession>
<dbReference type="AlphaFoldDB" id="A0A9Q3F877"/>
<evidence type="ECO:0000313" key="2">
    <source>
        <dbReference type="Proteomes" id="UP000765509"/>
    </source>
</evidence>
<dbReference type="EMBL" id="AVOT02039449">
    <property type="protein sequence ID" value="MBW0534509.1"/>
    <property type="molecule type" value="Genomic_DNA"/>
</dbReference>
<comment type="caution">
    <text evidence="1">The sequence shown here is derived from an EMBL/GenBank/DDBJ whole genome shotgun (WGS) entry which is preliminary data.</text>
</comment>
<gene>
    <name evidence="1" type="ORF">O181_074224</name>
</gene>
<sequence length="90" mass="9790">MVLQDIPTQREVARWTNVGGSIPVGGRPTYSSSEVSISRINTEGVVKQIRKIANFPPDPDELDGEEVEVVINSTGQHSSISTSQPAPKRF</sequence>
<protein>
    <submittedName>
        <fullName evidence="1">Uncharacterized protein</fullName>
    </submittedName>
</protein>
<name>A0A9Q3F877_9BASI</name>
<organism evidence="1 2">
    <name type="scientific">Austropuccinia psidii MF-1</name>
    <dbReference type="NCBI Taxonomy" id="1389203"/>
    <lineage>
        <taxon>Eukaryota</taxon>
        <taxon>Fungi</taxon>
        <taxon>Dikarya</taxon>
        <taxon>Basidiomycota</taxon>
        <taxon>Pucciniomycotina</taxon>
        <taxon>Pucciniomycetes</taxon>
        <taxon>Pucciniales</taxon>
        <taxon>Sphaerophragmiaceae</taxon>
        <taxon>Austropuccinia</taxon>
    </lineage>
</organism>
<evidence type="ECO:0000313" key="1">
    <source>
        <dbReference type="EMBL" id="MBW0534509.1"/>
    </source>
</evidence>
<reference evidence="1" key="1">
    <citation type="submission" date="2021-03" db="EMBL/GenBank/DDBJ databases">
        <title>Draft genome sequence of rust myrtle Austropuccinia psidii MF-1, a brazilian biotype.</title>
        <authorList>
            <person name="Quecine M.C."/>
            <person name="Pachon D.M.R."/>
            <person name="Bonatelli M.L."/>
            <person name="Correr F.H."/>
            <person name="Franceschini L.M."/>
            <person name="Leite T.F."/>
            <person name="Margarido G.R.A."/>
            <person name="Almeida C.A."/>
            <person name="Ferrarezi J.A."/>
            <person name="Labate C.A."/>
        </authorList>
    </citation>
    <scope>NUCLEOTIDE SEQUENCE</scope>
    <source>
        <strain evidence="1">MF-1</strain>
    </source>
</reference>
<dbReference type="Proteomes" id="UP000765509">
    <property type="component" value="Unassembled WGS sequence"/>
</dbReference>
<proteinExistence type="predicted"/>
<keyword evidence="2" id="KW-1185">Reference proteome</keyword>